<dbReference type="GO" id="GO:0016491">
    <property type="term" value="F:oxidoreductase activity"/>
    <property type="evidence" value="ECO:0007669"/>
    <property type="project" value="InterPro"/>
</dbReference>
<accession>A0AB39NV00</accession>
<dbReference type="Gene3D" id="3.20.20.100">
    <property type="entry name" value="NADP-dependent oxidoreductase domain"/>
    <property type="match status" value="1"/>
</dbReference>
<name>A0AB39NV00_9ACTN</name>
<dbReference type="InterPro" id="IPR023210">
    <property type="entry name" value="NADP_OxRdtase_dom"/>
</dbReference>
<evidence type="ECO:0000313" key="2">
    <source>
        <dbReference type="EMBL" id="XDQ22096.1"/>
    </source>
</evidence>
<sequence>MTYDYAPADPRTPERARRLAAVCEAHGVPLPAAAMRFPLHRPAVAGVVVGMRSADEVRRNAEAYDTTIPAELWADLRSEGLLDTRAPVPAPPADVP</sequence>
<dbReference type="EMBL" id="CP163433">
    <property type="protein sequence ID" value="XDQ22096.1"/>
    <property type="molecule type" value="Genomic_DNA"/>
</dbReference>
<dbReference type="SUPFAM" id="SSF51430">
    <property type="entry name" value="NAD(P)-linked oxidoreductase"/>
    <property type="match status" value="1"/>
</dbReference>
<dbReference type="InterPro" id="IPR020471">
    <property type="entry name" value="AKR"/>
</dbReference>
<proteinExistence type="predicted"/>
<dbReference type="RefSeq" id="WP_086680880.1">
    <property type="nucleotide sequence ID" value="NZ_CP163433.1"/>
</dbReference>
<dbReference type="Pfam" id="PF00248">
    <property type="entry name" value="Aldo_ket_red"/>
    <property type="match status" value="1"/>
</dbReference>
<gene>
    <name evidence="2" type="ORF">AB5J48_29930</name>
</gene>
<dbReference type="PANTHER" id="PTHR42686">
    <property type="entry name" value="GH17980P-RELATED"/>
    <property type="match status" value="1"/>
</dbReference>
<protein>
    <submittedName>
        <fullName evidence="2">Aldo/keto reductase</fullName>
    </submittedName>
</protein>
<dbReference type="PANTHER" id="PTHR42686:SF1">
    <property type="entry name" value="GH17980P-RELATED"/>
    <property type="match status" value="1"/>
</dbReference>
<feature type="domain" description="NADP-dependent oxidoreductase" evidence="1">
    <location>
        <begin position="14"/>
        <end position="77"/>
    </location>
</feature>
<dbReference type="AlphaFoldDB" id="A0AB39NV00"/>
<dbReference type="InterPro" id="IPR036812">
    <property type="entry name" value="NAD(P)_OxRdtase_dom_sf"/>
</dbReference>
<dbReference type="GO" id="GO:0005829">
    <property type="term" value="C:cytosol"/>
    <property type="evidence" value="ECO:0007669"/>
    <property type="project" value="TreeGrafter"/>
</dbReference>
<reference evidence="2" key="1">
    <citation type="submission" date="2024-07" db="EMBL/GenBank/DDBJ databases">
        <authorList>
            <person name="Yu S.T."/>
        </authorList>
    </citation>
    <scope>NUCLEOTIDE SEQUENCE</scope>
    <source>
        <strain evidence="2">R17</strain>
    </source>
</reference>
<dbReference type="GeneID" id="303248570"/>
<organism evidence="2">
    <name type="scientific">Streptomyces sp. R17</name>
    <dbReference type="NCBI Taxonomy" id="3238626"/>
    <lineage>
        <taxon>Bacteria</taxon>
        <taxon>Bacillati</taxon>
        <taxon>Actinomycetota</taxon>
        <taxon>Actinomycetes</taxon>
        <taxon>Kitasatosporales</taxon>
        <taxon>Streptomycetaceae</taxon>
        <taxon>Streptomyces</taxon>
    </lineage>
</organism>
<evidence type="ECO:0000259" key="1">
    <source>
        <dbReference type="Pfam" id="PF00248"/>
    </source>
</evidence>